<comment type="caution">
    <text evidence="1">The sequence shown here is derived from an EMBL/GenBank/DDBJ whole genome shotgun (WGS) entry which is preliminary data.</text>
</comment>
<dbReference type="EMBL" id="JAPDRQ010000443">
    <property type="protein sequence ID" value="KAJ9649194.1"/>
    <property type="molecule type" value="Genomic_DNA"/>
</dbReference>
<evidence type="ECO:0000313" key="1">
    <source>
        <dbReference type="EMBL" id="KAJ9649194.1"/>
    </source>
</evidence>
<keyword evidence="2" id="KW-1185">Reference proteome</keyword>
<feature type="non-terminal residue" evidence="1">
    <location>
        <position position="330"/>
    </location>
</feature>
<evidence type="ECO:0000313" key="2">
    <source>
        <dbReference type="Proteomes" id="UP001172386"/>
    </source>
</evidence>
<proteinExistence type="predicted"/>
<reference evidence="1" key="1">
    <citation type="submission" date="2022-10" db="EMBL/GenBank/DDBJ databases">
        <title>Culturing micro-colonial fungi from biological soil crusts in the Mojave desert and describing Neophaeococcomyces mojavensis, and introducing the new genera and species Taxawa tesnikishii.</title>
        <authorList>
            <person name="Kurbessoian T."/>
            <person name="Stajich J.E."/>
        </authorList>
    </citation>
    <scope>NUCLEOTIDE SEQUENCE</scope>
    <source>
        <strain evidence="1">JES_112</strain>
    </source>
</reference>
<organism evidence="1 2">
    <name type="scientific">Neophaeococcomyces mojaviensis</name>
    <dbReference type="NCBI Taxonomy" id="3383035"/>
    <lineage>
        <taxon>Eukaryota</taxon>
        <taxon>Fungi</taxon>
        <taxon>Dikarya</taxon>
        <taxon>Ascomycota</taxon>
        <taxon>Pezizomycotina</taxon>
        <taxon>Eurotiomycetes</taxon>
        <taxon>Chaetothyriomycetidae</taxon>
        <taxon>Chaetothyriales</taxon>
        <taxon>Chaetothyriales incertae sedis</taxon>
        <taxon>Neophaeococcomyces</taxon>
    </lineage>
</organism>
<gene>
    <name evidence="1" type="ORF">H2198_010893</name>
</gene>
<accession>A0ACC2ZNP0</accession>
<name>A0ACC2ZNP0_9EURO</name>
<dbReference type="Proteomes" id="UP001172386">
    <property type="component" value="Unassembled WGS sequence"/>
</dbReference>
<protein>
    <submittedName>
        <fullName evidence="1">Uncharacterized protein</fullName>
    </submittedName>
</protein>
<sequence length="330" mass="36175">MADPASPSNATIPGSVRDFRAKLRHATFIDPQTATKSKRTFSLTPVAFGEHQNLNHDGPSTPLLDHESEDSQSHFSRLAWRDGSSTIWGKAKETARMVWKFMRSETGIAMFKCALAYLLGSMVTFVPALSHLFGRQDSKHLIATITVYFHPARSLGSMFDASILAGISFLYTSVVSVVSMSISTLFKDVLHLVALGHAIILIFFVGGGLGFVGWVKLKRGDPLVNIACSLTSLSLITVLTKEGAVQEGNYSFAKISQILKMIIAGVFCTMLVSFLVFPSSGRLNLKKNMTEVADTLSDMLGLITRSFISGDEHELEDHDYIAISDRYKKS</sequence>